<keyword evidence="4" id="KW-0808">Transferase</keyword>
<dbReference type="Proteomes" id="UP001193081">
    <property type="component" value="Unassembled WGS sequence"/>
</dbReference>
<evidence type="ECO:0000313" key="8">
    <source>
        <dbReference type="EMBL" id="MBP1464374.1"/>
    </source>
</evidence>
<evidence type="ECO:0000256" key="5">
    <source>
        <dbReference type="ARBA" id="ARBA00022691"/>
    </source>
</evidence>
<evidence type="ECO:0000256" key="4">
    <source>
        <dbReference type="ARBA" id="ARBA00022679"/>
    </source>
</evidence>
<evidence type="ECO:0000256" key="3">
    <source>
        <dbReference type="ARBA" id="ARBA00022603"/>
    </source>
</evidence>
<keyword evidence="5" id="KW-0949">S-adenosyl-L-methionine</keyword>
<evidence type="ECO:0000256" key="6">
    <source>
        <dbReference type="ARBA" id="ARBA00022747"/>
    </source>
</evidence>
<dbReference type="Gene3D" id="3.40.50.150">
    <property type="entry name" value="Vaccinia Virus protein VP39"/>
    <property type="match status" value="2"/>
</dbReference>
<evidence type="ECO:0000313" key="9">
    <source>
        <dbReference type="Proteomes" id="UP001193081"/>
    </source>
</evidence>
<comment type="catalytic activity">
    <reaction evidence="7">
        <text>a 2'-deoxycytidine in DNA + S-adenosyl-L-methionine = an N(4)-methyl-2'-deoxycytidine in DNA + S-adenosyl-L-homocysteine + H(+)</text>
        <dbReference type="Rhea" id="RHEA:16857"/>
        <dbReference type="Rhea" id="RHEA-COMP:11369"/>
        <dbReference type="Rhea" id="RHEA-COMP:13674"/>
        <dbReference type="ChEBI" id="CHEBI:15378"/>
        <dbReference type="ChEBI" id="CHEBI:57856"/>
        <dbReference type="ChEBI" id="CHEBI:59789"/>
        <dbReference type="ChEBI" id="CHEBI:85452"/>
        <dbReference type="ChEBI" id="CHEBI:137933"/>
        <dbReference type="EC" id="2.1.1.113"/>
    </reaction>
</comment>
<keyword evidence="9" id="KW-1185">Reference proteome</keyword>
<dbReference type="InterPro" id="IPR029063">
    <property type="entry name" value="SAM-dependent_MTases_sf"/>
</dbReference>
<name>A0ABS4D4K8_9CHLR</name>
<comment type="caution">
    <text evidence="8">The sequence shown here is derived from an EMBL/GenBank/DDBJ whole genome shotgun (WGS) entry which is preliminary data.</text>
</comment>
<dbReference type="PROSITE" id="PS00093">
    <property type="entry name" value="N4_MTASE"/>
    <property type="match status" value="1"/>
</dbReference>
<reference evidence="8 9" key="1">
    <citation type="submission" date="2021-03" db="EMBL/GenBank/DDBJ databases">
        <authorList>
            <person name="Grouzdev D.S."/>
        </authorList>
    </citation>
    <scope>NUCLEOTIDE SEQUENCE [LARGE SCALE GENOMIC DNA]</scope>
    <source>
        <strain evidence="8 9">M50-1</strain>
    </source>
</reference>
<accession>A0ABS4D4K8</accession>
<organism evidence="8 9">
    <name type="scientific">Candidatus Chloroploca mongolica</name>
    <dbReference type="NCBI Taxonomy" id="2528176"/>
    <lineage>
        <taxon>Bacteria</taxon>
        <taxon>Bacillati</taxon>
        <taxon>Chloroflexota</taxon>
        <taxon>Chloroflexia</taxon>
        <taxon>Chloroflexales</taxon>
        <taxon>Chloroflexineae</taxon>
        <taxon>Oscillochloridaceae</taxon>
        <taxon>Candidatus Chloroploca</taxon>
    </lineage>
</organism>
<dbReference type="EC" id="2.1.1.113" evidence="2"/>
<gene>
    <name evidence="8" type="ORF">EYB53_001515</name>
</gene>
<evidence type="ECO:0000256" key="2">
    <source>
        <dbReference type="ARBA" id="ARBA00012185"/>
    </source>
</evidence>
<sequence>MRIPQPIHPFPARMAPSIVLEHIQQLPAGSVVLDPMMGSGTVVRAASDAGHYAIGRDVDPLAVLMARVWTTPVHPQHLLTFAEGLVESARMLREEHLSLAWIDEDVETNQFIQFWFAPSQCTQLRRLGCLLADMRCSEGDALRIALSRTIITKNRGASLARDVSHSRPHRAFEHNTYDVYDGFLRATRHLVKRFEQEPPHGQAQIGLGDARQLTLADGSVDAVITSPPYLNAIDYLRGHRLALVWLGHRVGSIRSIRSGSIGAERAPDPHVDTKLAARVIRHMGMTNQLPPRQHRIFERYVLDLAAMMGEIHRVLKAGGRAVFVLGNSCVQGVFVRNSEAVLMLARESGLALIDHYDRDLPDARRYLPPPTAHAASSIERRMRKEVVLTFDRA</sequence>
<comment type="similarity">
    <text evidence="1">Belongs to the N(4)/N(6)-methyltransferase family. N(4) subfamily.</text>
</comment>
<protein>
    <recommendedName>
        <fullName evidence="2">site-specific DNA-methyltransferase (cytosine-N(4)-specific)</fullName>
        <ecNumber evidence="2">2.1.1.113</ecNumber>
    </recommendedName>
</protein>
<dbReference type="SUPFAM" id="SSF53335">
    <property type="entry name" value="S-adenosyl-L-methionine-dependent methyltransferases"/>
    <property type="match status" value="1"/>
</dbReference>
<proteinExistence type="inferred from homology"/>
<keyword evidence="6" id="KW-0680">Restriction system</keyword>
<keyword evidence="3" id="KW-0489">Methyltransferase</keyword>
<dbReference type="EMBL" id="SIJK02000002">
    <property type="protein sequence ID" value="MBP1464374.1"/>
    <property type="molecule type" value="Genomic_DNA"/>
</dbReference>
<dbReference type="InterPro" id="IPR017985">
    <property type="entry name" value="MeTrfase_CN4_CS"/>
</dbReference>
<evidence type="ECO:0000256" key="7">
    <source>
        <dbReference type="ARBA" id="ARBA00049120"/>
    </source>
</evidence>
<evidence type="ECO:0000256" key="1">
    <source>
        <dbReference type="ARBA" id="ARBA00010203"/>
    </source>
</evidence>